<feature type="region of interest" description="Disordered" evidence="1">
    <location>
        <begin position="101"/>
        <end position="132"/>
    </location>
</feature>
<organism evidence="2 3">
    <name type="scientific">Diaporthe vaccinii</name>
    <dbReference type="NCBI Taxonomy" id="105482"/>
    <lineage>
        <taxon>Eukaryota</taxon>
        <taxon>Fungi</taxon>
        <taxon>Dikarya</taxon>
        <taxon>Ascomycota</taxon>
        <taxon>Pezizomycotina</taxon>
        <taxon>Sordariomycetes</taxon>
        <taxon>Sordariomycetidae</taxon>
        <taxon>Diaporthales</taxon>
        <taxon>Diaporthaceae</taxon>
        <taxon>Diaporthe</taxon>
        <taxon>Diaporthe eres species complex</taxon>
    </lineage>
</organism>
<feature type="compositionally biased region" description="Basic and acidic residues" evidence="1">
    <location>
        <begin position="101"/>
        <end position="119"/>
    </location>
</feature>
<evidence type="ECO:0000313" key="3">
    <source>
        <dbReference type="Proteomes" id="UP001600888"/>
    </source>
</evidence>
<keyword evidence="3" id="KW-1185">Reference proteome</keyword>
<accession>A0ABR4DXA7</accession>
<proteinExistence type="predicted"/>
<sequence>MAKYFIGWTLDELGRQTRECQGASETQPEPSNTEWQRCPRAAYRFQLLCQVSGPTVPALRRKIAISNATSVLLAPEPWEVEELFSFFQFAQTAYVKVFDDIESEAHPDSPRSDDQDRPPAPEGAFEFHNPCK</sequence>
<dbReference type="Proteomes" id="UP001600888">
    <property type="component" value="Unassembled WGS sequence"/>
</dbReference>
<gene>
    <name evidence="2" type="ORF">FJTKL_03006</name>
</gene>
<name>A0ABR4DXA7_9PEZI</name>
<protein>
    <submittedName>
        <fullName evidence="2">Uncharacterized protein</fullName>
    </submittedName>
</protein>
<reference evidence="2 3" key="1">
    <citation type="submission" date="2024-03" db="EMBL/GenBank/DDBJ databases">
        <title>A high-quality draft genome sequence of Diaporthe vaccinii, a causative agent of upright dieback and viscid rot disease in cranberry plants.</title>
        <authorList>
            <person name="Sarrasin M."/>
            <person name="Lang B.F."/>
            <person name="Burger G."/>
        </authorList>
    </citation>
    <scope>NUCLEOTIDE SEQUENCE [LARGE SCALE GENOMIC DNA]</scope>
    <source>
        <strain evidence="2 3">IS7</strain>
    </source>
</reference>
<evidence type="ECO:0000256" key="1">
    <source>
        <dbReference type="SAM" id="MobiDB-lite"/>
    </source>
</evidence>
<evidence type="ECO:0000313" key="2">
    <source>
        <dbReference type="EMBL" id="KAL2274727.1"/>
    </source>
</evidence>
<dbReference type="EMBL" id="JBAWTH010000150">
    <property type="protein sequence ID" value="KAL2274727.1"/>
    <property type="molecule type" value="Genomic_DNA"/>
</dbReference>
<comment type="caution">
    <text evidence="2">The sequence shown here is derived from an EMBL/GenBank/DDBJ whole genome shotgun (WGS) entry which is preliminary data.</text>
</comment>